<comment type="caution">
    <text evidence="2">The sequence shown here is derived from an EMBL/GenBank/DDBJ whole genome shotgun (WGS) entry which is preliminary data.</text>
</comment>
<evidence type="ECO:0000259" key="1">
    <source>
        <dbReference type="Pfam" id="PF23209"/>
    </source>
</evidence>
<evidence type="ECO:0000313" key="2">
    <source>
        <dbReference type="EMBL" id="MQL94834.1"/>
    </source>
</evidence>
<dbReference type="Gene3D" id="3.40.630.30">
    <property type="match status" value="1"/>
</dbReference>
<proteinExistence type="predicted"/>
<dbReference type="GO" id="GO:0005634">
    <property type="term" value="C:nucleus"/>
    <property type="evidence" value="ECO:0007669"/>
    <property type="project" value="TreeGrafter"/>
</dbReference>
<dbReference type="GO" id="GO:0000977">
    <property type="term" value="F:RNA polymerase II transcription regulatory region sequence-specific DNA binding"/>
    <property type="evidence" value="ECO:0007669"/>
    <property type="project" value="TreeGrafter"/>
</dbReference>
<dbReference type="EMBL" id="NMUH01001720">
    <property type="protein sequence ID" value="MQL94834.1"/>
    <property type="molecule type" value="Genomic_DNA"/>
</dbReference>
<keyword evidence="3" id="KW-1185">Reference proteome</keyword>
<dbReference type="OrthoDB" id="1903104at2759"/>
<dbReference type="PANTHER" id="PTHR47025">
    <property type="entry name" value="AUTOIMMUNE REGULATOR"/>
    <property type="match status" value="1"/>
</dbReference>
<reference evidence="2" key="1">
    <citation type="submission" date="2017-07" db="EMBL/GenBank/DDBJ databases">
        <title>Taro Niue Genome Assembly and Annotation.</title>
        <authorList>
            <person name="Atibalentja N."/>
            <person name="Keating K."/>
            <person name="Fields C.J."/>
        </authorList>
    </citation>
    <scope>NUCLEOTIDE SEQUENCE</scope>
    <source>
        <strain evidence="2">Niue_2</strain>
        <tissue evidence="2">Leaf</tissue>
    </source>
</reference>
<dbReference type="InterPro" id="IPR016181">
    <property type="entry name" value="Acyl_CoA_acyltransferase"/>
</dbReference>
<dbReference type="AlphaFoldDB" id="A0A843VNX1"/>
<dbReference type="PANTHER" id="PTHR47025:SF2">
    <property type="entry name" value="AUTOIMMUNE REGULATOR"/>
    <property type="match status" value="1"/>
</dbReference>
<evidence type="ECO:0000313" key="3">
    <source>
        <dbReference type="Proteomes" id="UP000652761"/>
    </source>
</evidence>
<dbReference type="GO" id="GO:0003682">
    <property type="term" value="F:chromatin binding"/>
    <property type="evidence" value="ECO:0007669"/>
    <property type="project" value="TreeGrafter"/>
</dbReference>
<dbReference type="InterPro" id="IPR056511">
    <property type="entry name" value="IDM1_C"/>
</dbReference>
<dbReference type="Proteomes" id="UP000652761">
    <property type="component" value="Unassembled WGS sequence"/>
</dbReference>
<name>A0A843VNX1_COLES</name>
<sequence>MDYITAMIYGWDIRDQDFGGMYCAVLTENSSVVSAAILRVLGCEVAELPLVATSRESQGKGYFQSLFSCIEGMLASLNVKHLVLPAADEAESIWTKRFGFSKMPVDEWFP</sequence>
<dbReference type="GO" id="GO:0042393">
    <property type="term" value="F:histone binding"/>
    <property type="evidence" value="ECO:0007669"/>
    <property type="project" value="TreeGrafter"/>
</dbReference>
<accession>A0A843VNX1</accession>
<organism evidence="2 3">
    <name type="scientific">Colocasia esculenta</name>
    <name type="common">Wild taro</name>
    <name type="synonym">Arum esculentum</name>
    <dbReference type="NCBI Taxonomy" id="4460"/>
    <lineage>
        <taxon>Eukaryota</taxon>
        <taxon>Viridiplantae</taxon>
        <taxon>Streptophyta</taxon>
        <taxon>Embryophyta</taxon>
        <taxon>Tracheophyta</taxon>
        <taxon>Spermatophyta</taxon>
        <taxon>Magnoliopsida</taxon>
        <taxon>Liliopsida</taxon>
        <taxon>Araceae</taxon>
        <taxon>Aroideae</taxon>
        <taxon>Colocasieae</taxon>
        <taxon>Colocasia</taxon>
    </lineage>
</organism>
<dbReference type="Pfam" id="PF23209">
    <property type="entry name" value="IDM1_C"/>
    <property type="match status" value="1"/>
</dbReference>
<protein>
    <recommendedName>
        <fullName evidence="1">Increased DNA methylation 1 C-terminal domain-containing protein</fullName>
    </recommendedName>
</protein>
<gene>
    <name evidence="2" type="ORF">Taro_027493</name>
</gene>
<dbReference type="SUPFAM" id="SSF55729">
    <property type="entry name" value="Acyl-CoA N-acyltransferases (Nat)"/>
    <property type="match status" value="1"/>
</dbReference>
<dbReference type="GO" id="GO:0045944">
    <property type="term" value="P:positive regulation of transcription by RNA polymerase II"/>
    <property type="evidence" value="ECO:0007669"/>
    <property type="project" value="TreeGrafter"/>
</dbReference>
<feature type="domain" description="Increased DNA methylation 1 C-terminal" evidence="1">
    <location>
        <begin position="2"/>
        <end position="106"/>
    </location>
</feature>